<keyword evidence="8" id="KW-1133">Transmembrane helix</keyword>
<dbReference type="GO" id="GO:0005506">
    <property type="term" value="F:iron ion binding"/>
    <property type="evidence" value="ECO:0007669"/>
    <property type="project" value="InterPro"/>
</dbReference>
<dbReference type="EC" id="1.14.15.7" evidence="5"/>
<comment type="cofactor">
    <cofactor evidence="1">
        <name>Fe cation</name>
        <dbReference type="ChEBI" id="CHEBI:24875"/>
    </cofactor>
</comment>
<accession>A0A8J2IWH3</accession>
<evidence type="ECO:0000256" key="4">
    <source>
        <dbReference type="ARBA" id="ARBA00010848"/>
    </source>
</evidence>
<comment type="caution">
    <text evidence="10">The sequence shown here is derived from an EMBL/GenBank/DDBJ whole genome shotgun (WGS) entry which is preliminary data.</text>
</comment>
<dbReference type="AlphaFoldDB" id="A0A8J2IWH3"/>
<evidence type="ECO:0000256" key="6">
    <source>
        <dbReference type="ARBA" id="ARBA00014931"/>
    </source>
</evidence>
<feature type="domain" description="Aromatic-ring-hydroxylating dioxygenase alpha subunit C-terminal" evidence="9">
    <location>
        <begin position="187"/>
        <end position="358"/>
    </location>
</feature>
<dbReference type="GO" id="GO:0019133">
    <property type="term" value="F:choline monooxygenase activity"/>
    <property type="evidence" value="ECO:0007669"/>
    <property type="project" value="UniProtKB-EC"/>
</dbReference>
<comment type="similarity">
    <text evidence="4">Belongs to the choline monooxygenase family.</text>
</comment>
<evidence type="ECO:0000256" key="8">
    <source>
        <dbReference type="SAM" id="Phobius"/>
    </source>
</evidence>
<dbReference type="InterPro" id="IPR015879">
    <property type="entry name" value="Ring_hydroxy_dOase_asu_C_dom"/>
</dbReference>
<comment type="pathway">
    <text evidence="3">Amine and polyamine biosynthesis; betaine biosynthesis via choline pathway; betaine aldehyde from choline (monooxygenase route): step 1/1.</text>
</comment>
<evidence type="ECO:0000256" key="5">
    <source>
        <dbReference type="ARBA" id="ARBA00012763"/>
    </source>
</evidence>
<evidence type="ECO:0000313" key="11">
    <source>
        <dbReference type="Proteomes" id="UP000693738"/>
    </source>
</evidence>
<dbReference type="InterPro" id="IPR001663">
    <property type="entry name" value="Rng_hydr_dOase-A"/>
</dbReference>
<dbReference type="PANTHER" id="PTHR43756:SF5">
    <property type="entry name" value="CHOLINE MONOOXYGENASE, CHLOROPLASTIC"/>
    <property type="match status" value="1"/>
</dbReference>
<comment type="function">
    <text evidence="2">Catalyzes the first step of the osmoprotectant glycine betaine synthesis.</text>
</comment>
<dbReference type="CDD" id="cd00680">
    <property type="entry name" value="RHO_alpha_C"/>
    <property type="match status" value="1"/>
</dbReference>
<proteinExistence type="inferred from homology"/>
<evidence type="ECO:0000313" key="10">
    <source>
        <dbReference type="EMBL" id="CAG7563641.1"/>
    </source>
</evidence>
<comment type="catalytic activity">
    <reaction evidence="7">
        <text>choline + 2 reduced [2Fe-2S]-[ferredoxin] + O2 + 2 H(+) = betaine aldehyde hydrate + 2 oxidized [2Fe-2S]-[ferredoxin] + H2O</text>
        <dbReference type="Rhea" id="RHEA:17769"/>
        <dbReference type="Rhea" id="RHEA-COMP:10000"/>
        <dbReference type="Rhea" id="RHEA-COMP:10001"/>
        <dbReference type="ChEBI" id="CHEBI:15354"/>
        <dbReference type="ChEBI" id="CHEBI:15377"/>
        <dbReference type="ChEBI" id="CHEBI:15378"/>
        <dbReference type="ChEBI" id="CHEBI:15379"/>
        <dbReference type="ChEBI" id="CHEBI:15870"/>
        <dbReference type="ChEBI" id="CHEBI:33737"/>
        <dbReference type="ChEBI" id="CHEBI:33738"/>
        <dbReference type="EC" id="1.14.15.7"/>
    </reaction>
</comment>
<reference evidence="10" key="1">
    <citation type="submission" date="2021-05" db="EMBL/GenBank/DDBJ databases">
        <authorList>
            <person name="Khan N."/>
        </authorList>
    </citation>
    <scope>NUCLEOTIDE SEQUENCE</scope>
</reference>
<evidence type="ECO:0000259" key="9">
    <source>
        <dbReference type="Pfam" id="PF00848"/>
    </source>
</evidence>
<protein>
    <recommendedName>
        <fullName evidence="6">Choline monooxygenase, chloroplastic</fullName>
        <ecNumber evidence="5">1.14.15.7</ecNumber>
    </recommendedName>
</protein>
<evidence type="ECO:0000256" key="1">
    <source>
        <dbReference type="ARBA" id="ARBA00001962"/>
    </source>
</evidence>
<evidence type="ECO:0000256" key="3">
    <source>
        <dbReference type="ARBA" id="ARBA00004866"/>
    </source>
</evidence>
<sequence length="378" mass="43431">MSFYVLSSITPYILTLAGLATLISVLIKYFLSSRSHNVTGSEFIQDLKSTARALPSSWYRSNEIYELERRAIFSRKWILVSHKLRFPETGSRVEFQEAGFHFLIIKSKQGSIQGFRSKSEDGHSAKLLRPNSPKDFNELTKELSPIHIRVDAKGFIWVNLDTSKRPEDWSAEFRNIDNMARHESFNFEDYHFDHTWGMSGDYNWKTLADNYNECYHCKTAHPDAAAVADLSAYRVDTKGGNIEHFANTTAEAEKSGLKIVSNYYFPNACMTVSPNFFYLMRCVPTSASHCSMEYEVYRHKDASDEDFKTIDEMFKRILAEDKWLCNNAQKNLNAGVFVNGEMHPKLEQGPLYFQHRIRGILVDQHMLEKKAGNGSHLA</sequence>
<dbReference type="Pfam" id="PF00848">
    <property type="entry name" value="Ring_hydroxyl_A"/>
    <property type="match status" value="1"/>
</dbReference>
<name>A0A8J2IWH3_FUSEQ</name>
<evidence type="ECO:0000256" key="7">
    <source>
        <dbReference type="ARBA" id="ARBA00049097"/>
    </source>
</evidence>
<keyword evidence="8" id="KW-0472">Membrane</keyword>
<gene>
    <name evidence="10" type="ORF">FEQUK3_LOCUS9352</name>
</gene>
<evidence type="ECO:0000256" key="2">
    <source>
        <dbReference type="ARBA" id="ARBA00002149"/>
    </source>
</evidence>
<organism evidence="10 11">
    <name type="scientific">Fusarium equiseti</name>
    <name type="common">Fusarium scirpi</name>
    <dbReference type="NCBI Taxonomy" id="61235"/>
    <lineage>
        <taxon>Eukaryota</taxon>
        <taxon>Fungi</taxon>
        <taxon>Dikarya</taxon>
        <taxon>Ascomycota</taxon>
        <taxon>Pezizomycotina</taxon>
        <taxon>Sordariomycetes</taxon>
        <taxon>Hypocreomycetidae</taxon>
        <taxon>Hypocreales</taxon>
        <taxon>Nectriaceae</taxon>
        <taxon>Fusarium</taxon>
        <taxon>Fusarium incarnatum-equiseti species complex</taxon>
    </lineage>
</organism>
<dbReference type="PANTHER" id="PTHR43756">
    <property type="entry name" value="CHOLINE MONOOXYGENASE, CHLOROPLASTIC"/>
    <property type="match status" value="1"/>
</dbReference>
<dbReference type="GO" id="GO:0051537">
    <property type="term" value="F:2 iron, 2 sulfur cluster binding"/>
    <property type="evidence" value="ECO:0007669"/>
    <property type="project" value="InterPro"/>
</dbReference>
<feature type="transmembrane region" description="Helical" evidence="8">
    <location>
        <begin position="12"/>
        <end position="31"/>
    </location>
</feature>
<keyword evidence="8" id="KW-0812">Transmembrane</keyword>
<dbReference type="EMBL" id="CAJSTJ010000160">
    <property type="protein sequence ID" value="CAG7563641.1"/>
    <property type="molecule type" value="Genomic_DNA"/>
</dbReference>
<dbReference type="Proteomes" id="UP000693738">
    <property type="component" value="Unassembled WGS sequence"/>
</dbReference>